<organism evidence="2">
    <name type="scientific">Desulfobacca acetoxidans</name>
    <dbReference type="NCBI Taxonomy" id="60893"/>
    <lineage>
        <taxon>Bacteria</taxon>
        <taxon>Pseudomonadati</taxon>
        <taxon>Thermodesulfobacteriota</taxon>
        <taxon>Desulfobaccia</taxon>
        <taxon>Desulfobaccales</taxon>
        <taxon>Desulfobaccaceae</taxon>
        <taxon>Desulfobacca</taxon>
    </lineage>
</organism>
<accession>A0A7V4G7N6</accession>
<reference evidence="2" key="1">
    <citation type="journal article" date="2020" name="mSystems">
        <title>Genome- and Community-Level Interaction Insights into Carbon Utilization and Element Cycling Functions of Hydrothermarchaeota in Hydrothermal Sediment.</title>
        <authorList>
            <person name="Zhou Z."/>
            <person name="Liu Y."/>
            <person name="Xu W."/>
            <person name="Pan J."/>
            <person name="Luo Z.H."/>
            <person name="Li M."/>
        </authorList>
    </citation>
    <scope>NUCLEOTIDE SEQUENCE [LARGE SCALE GENOMIC DNA]</scope>
    <source>
        <strain evidence="2">SpSt-548</strain>
    </source>
</reference>
<keyword evidence="1" id="KW-0732">Signal</keyword>
<sequence length="120" mass="13674">MKLWWQTAVLLLLLTQMGWSTPASAGEKGEVVCGHSGCGYRTSLTIGGGRNSPSVTGYCMSQRQFIRVKLDSWKEYRQPHFCPRGKELMIPIYGGEDVRGLPCPRCGRRTLRYERRLMFD</sequence>
<dbReference type="EMBL" id="DSXI01000185">
    <property type="protein sequence ID" value="HGS04736.1"/>
    <property type="molecule type" value="Genomic_DNA"/>
</dbReference>
<protein>
    <submittedName>
        <fullName evidence="2">Uncharacterized protein</fullName>
    </submittedName>
</protein>
<evidence type="ECO:0000256" key="1">
    <source>
        <dbReference type="SAM" id="SignalP"/>
    </source>
</evidence>
<feature type="signal peptide" evidence="1">
    <location>
        <begin position="1"/>
        <end position="25"/>
    </location>
</feature>
<comment type="caution">
    <text evidence="2">The sequence shown here is derived from an EMBL/GenBank/DDBJ whole genome shotgun (WGS) entry which is preliminary data.</text>
</comment>
<evidence type="ECO:0000313" key="2">
    <source>
        <dbReference type="EMBL" id="HGS04736.1"/>
    </source>
</evidence>
<gene>
    <name evidence="2" type="ORF">ENT08_03210</name>
</gene>
<proteinExistence type="predicted"/>
<dbReference type="AlphaFoldDB" id="A0A7V4G7N6"/>
<feature type="chain" id="PRO_5030508319" evidence="1">
    <location>
        <begin position="26"/>
        <end position="120"/>
    </location>
</feature>
<name>A0A7V4G7N6_9BACT</name>